<sequence>MPLSLTYIKIQKEEDRKSRWSHISFRVHFLSTGTEKYQNVLSTSQNETPRQLDVLLCIVLQMEYFKARCGFDIS</sequence>
<reference evidence="1" key="2">
    <citation type="journal article" date="2015" name="Data Brief">
        <title>Shoot transcriptome of the giant reed, Arundo donax.</title>
        <authorList>
            <person name="Barrero R.A."/>
            <person name="Guerrero F.D."/>
            <person name="Moolhuijzen P."/>
            <person name="Goolsby J.A."/>
            <person name="Tidwell J."/>
            <person name="Bellgard S.E."/>
            <person name="Bellgard M.I."/>
        </authorList>
    </citation>
    <scope>NUCLEOTIDE SEQUENCE</scope>
    <source>
        <tissue evidence="1">Shoot tissue taken approximately 20 cm above the soil surface</tissue>
    </source>
</reference>
<dbReference type="EMBL" id="GBRH01208405">
    <property type="protein sequence ID" value="JAD89490.1"/>
    <property type="molecule type" value="Transcribed_RNA"/>
</dbReference>
<proteinExistence type="predicted"/>
<organism evidence="1">
    <name type="scientific">Arundo donax</name>
    <name type="common">Giant reed</name>
    <name type="synonym">Donax arundinaceus</name>
    <dbReference type="NCBI Taxonomy" id="35708"/>
    <lineage>
        <taxon>Eukaryota</taxon>
        <taxon>Viridiplantae</taxon>
        <taxon>Streptophyta</taxon>
        <taxon>Embryophyta</taxon>
        <taxon>Tracheophyta</taxon>
        <taxon>Spermatophyta</taxon>
        <taxon>Magnoliopsida</taxon>
        <taxon>Liliopsida</taxon>
        <taxon>Poales</taxon>
        <taxon>Poaceae</taxon>
        <taxon>PACMAD clade</taxon>
        <taxon>Arundinoideae</taxon>
        <taxon>Arundineae</taxon>
        <taxon>Arundo</taxon>
    </lineage>
</organism>
<accession>A0A0A9DUZ4</accession>
<reference evidence="1" key="1">
    <citation type="submission" date="2014-09" db="EMBL/GenBank/DDBJ databases">
        <authorList>
            <person name="Magalhaes I.L.F."/>
            <person name="Oliveira U."/>
            <person name="Santos F.R."/>
            <person name="Vidigal T.H.D.A."/>
            <person name="Brescovit A.D."/>
            <person name="Santos A.J."/>
        </authorList>
    </citation>
    <scope>NUCLEOTIDE SEQUENCE</scope>
    <source>
        <tissue evidence="1">Shoot tissue taken approximately 20 cm above the soil surface</tissue>
    </source>
</reference>
<protein>
    <submittedName>
        <fullName evidence="1">Uncharacterized protein</fullName>
    </submittedName>
</protein>
<dbReference type="AlphaFoldDB" id="A0A0A9DUZ4"/>
<name>A0A0A9DUZ4_ARUDO</name>
<evidence type="ECO:0000313" key="1">
    <source>
        <dbReference type="EMBL" id="JAD89490.1"/>
    </source>
</evidence>